<reference evidence="6" key="1">
    <citation type="submission" date="2022-01" db="EMBL/GenBank/DDBJ databases">
        <title>Genome Sequence Resource for Two Populations of Ditylenchus destructor, the Migratory Endoparasitic Phytonematode.</title>
        <authorList>
            <person name="Zhang H."/>
            <person name="Lin R."/>
            <person name="Xie B."/>
        </authorList>
    </citation>
    <scope>NUCLEOTIDE SEQUENCE</scope>
    <source>
        <strain evidence="6">BazhouSP</strain>
    </source>
</reference>
<evidence type="ECO:0000256" key="2">
    <source>
        <dbReference type="ARBA" id="ARBA00022884"/>
    </source>
</evidence>
<accession>A0AAD4R098</accession>
<keyword evidence="2 3" id="KW-0694">RNA-binding</keyword>
<feature type="region of interest" description="Disordered" evidence="4">
    <location>
        <begin position="116"/>
        <end position="186"/>
    </location>
</feature>
<dbReference type="GO" id="GO:0003723">
    <property type="term" value="F:RNA binding"/>
    <property type="evidence" value="ECO:0007669"/>
    <property type="project" value="UniProtKB-UniRule"/>
</dbReference>
<evidence type="ECO:0000259" key="5">
    <source>
        <dbReference type="PROSITE" id="PS50102"/>
    </source>
</evidence>
<evidence type="ECO:0000313" key="7">
    <source>
        <dbReference type="Proteomes" id="UP001201812"/>
    </source>
</evidence>
<keyword evidence="1" id="KW-0677">Repeat</keyword>
<dbReference type="InterPro" id="IPR035979">
    <property type="entry name" value="RBD_domain_sf"/>
</dbReference>
<evidence type="ECO:0000313" key="6">
    <source>
        <dbReference type="EMBL" id="KAI1701460.1"/>
    </source>
</evidence>
<evidence type="ECO:0000256" key="4">
    <source>
        <dbReference type="SAM" id="MobiDB-lite"/>
    </source>
</evidence>
<protein>
    <submittedName>
        <fullName evidence="6">RNA recognition motif domain-containing protein</fullName>
    </submittedName>
</protein>
<evidence type="ECO:0000256" key="1">
    <source>
        <dbReference type="ARBA" id="ARBA00022737"/>
    </source>
</evidence>
<dbReference type="Pfam" id="PF00076">
    <property type="entry name" value="RRM_1"/>
    <property type="match status" value="2"/>
</dbReference>
<dbReference type="PANTHER" id="PTHR24012">
    <property type="entry name" value="RNA BINDING PROTEIN"/>
    <property type="match status" value="1"/>
</dbReference>
<dbReference type="PROSITE" id="PS50102">
    <property type="entry name" value="RRM"/>
    <property type="match status" value="2"/>
</dbReference>
<dbReference type="SMART" id="SM00360">
    <property type="entry name" value="RRM"/>
    <property type="match status" value="5"/>
</dbReference>
<feature type="domain" description="RRM" evidence="5">
    <location>
        <begin position="306"/>
        <end position="372"/>
    </location>
</feature>
<name>A0AAD4R098_9BILA</name>
<feature type="compositionally biased region" description="Polar residues" evidence="4">
    <location>
        <begin position="116"/>
        <end position="126"/>
    </location>
</feature>
<sequence>MARSDHAARILQSLDYLKISRRNLHKLIIKEFSEHTTCLSLLYYYSRFCEVRAIRLMKGLSPCTAFIYYDKYITICTALRSRSHIVDGKTLIVHGQRRKCKDDELEDADYFLATSPGSQTVGTAPSDSKIGLPIRSNEQRTKDNKALSNAEPRHESTEDSALPKEARNIGLPAPKQDRTSEELQNTDKKWHKLLDYKSNQTRSTEKVYTYPTRFKYNGMGNRSMESTLIIHRVSAAVSPGQLVKYYQQFGHVLSISFHNIHRDRFGPFCLVTFSTQDELELALYKRPHVIDDIAWLNAHHVRCPKRTYVIENLSHTTTDESLYTLLRPIGPMFECTVARDSITGHSLGYAHVTFFYGEDYIRSIRRLAIVDGAVPQVKPYDFPENSYRAPYMEDFPKQIKLFYEKQRLPMEYTESQNADSQETVPKWRKRWYAPYWKPLHKVLYTYIWTPYYRLMNTYIRPRLQILSDMLNNNYKISSTLQQTDVPKPIENMPNRPMHSTLVIHAPPISLRTTDLTQYFAQYGKVIRSGYYYSTNLKEWGRFFLLTYITKADLDRALAGVPHIVNGQTLNVNQVRNPQRTFIFKKLGPETTSESLWNALQKFGPLIEATVVRDPRTKKSLGYGYATFLDLIKKNPDFLQMKWIIDRHEVCTEAFKYEPSIHYYVGSVKKKANKLARQVNPLRIIMDRLRSSKQ</sequence>
<dbReference type="InterPro" id="IPR012677">
    <property type="entry name" value="Nucleotide-bd_a/b_plait_sf"/>
</dbReference>
<keyword evidence="7" id="KW-1185">Reference proteome</keyword>
<dbReference type="EMBL" id="JAKKPZ010000118">
    <property type="protein sequence ID" value="KAI1701460.1"/>
    <property type="molecule type" value="Genomic_DNA"/>
</dbReference>
<dbReference type="Proteomes" id="UP001201812">
    <property type="component" value="Unassembled WGS sequence"/>
</dbReference>
<comment type="caution">
    <text evidence="6">The sequence shown here is derived from an EMBL/GenBank/DDBJ whole genome shotgun (WGS) entry which is preliminary data.</text>
</comment>
<dbReference type="AlphaFoldDB" id="A0AAD4R098"/>
<proteinExistence type="predicted"/>
<organism evidence="6 7">
    <name type="scientific">Ditylenchus destructor</name>
    <dbReference type="NCBI Taxonomy" id="166010"/>
    <lineage>
        <taxon>Eukaryota</taxon>
        <taxon>Metazoa</taxon>
        <taxon>Ecdysozoa</taxon>
        <taxon>Nematoda</taxon>
        <taxon>Chromadorea</taxon>
        <taxon>Rhabditida</taxon>
        <taxon>Tylenchina</taxon>
        <taxon>Tylenchomorpha</taxon>
        <taxon>Sphaerularioidea</taxon>
        <taxon>Anguinidae</taxon>
        <taxon>Anguininae</taxon>
        <taxon>Ditylenchus</taxon>
    </lineage>
</organism>
<feature type="compositionally biased region" description="Basic and acidic residues" evidence="4">
    <location>
        <begin position="175"/>
        <end position="186"/>
    </location>
</feature>
<dbReference type="Gene3D" id="3.30.70.330">
    <property type="match status" value="2"/>
</dbReference>
<dbReference type="InterPro" id="IPR000504">
    <property type="entry name" value="RRM_dom"/>
</dbReference>
<evidence type="ECO:0000256" key="3">
    <source>
        <dbReference type="PROSITE-ProRule" id="PRU00176"/>
    </source>
</evidence>
<gene>
    <name evidence="6" type="ORF">DdX_16069</name>
</gene>
<feature type="compositionally biased region" description="Basic and acidic residues" evidence="4">
    <location>
        <begin position="137"/>
        <end position="167"/>
    </location>
</feature>
<feature type="domain" description="RRM" evidence="5">
    <location>
        <begin position="579"/>
        <end position="627"/>
    </location>
</feature>
<dbReference type="SUPFAM" id="SSF54928">
    <property type="entry name" value="RNA-binding domain, RBD"/>
    <property type="match status" value="3"/>
</dbReference>